<dbReference type="EMBL" id="AP024417">
    <property type="protein sequence ID" value="BCR84988.1"/>
    <property type="molecule type" value="Genomic_DNA"/>
</dbReference>
<evidence type="ECO:0000256" key="4">
    <source>
        <dbReference type="SAM" id="MobiDB-lite"/>
    </source>
</evidence>
<dbReference type="InterPro" id="IPR031107">
    <property type="entry name" value="Small_HSP"/>
</dbReference>
<protein>
    <recommendedName>
        <fullName evidence="5">SHSP domain-containing protein</fullName>
    </recommendedName>
</protein>
<feature type="compositionally biased region" description="Polar residues" evidence="4">
    <location>
        <begin position="119"/>
        <end position="129"/>
    </location>
</feature>
<dbReference type="RefSeq" id="XP_043133510.1">
    <property type="nucleotide sequence ID" value="XM_043284750.1"/>
</dbReference>
<dbReference type="Proteomes" id="UP000637239">
    <property type="component" value="Chromosome 2"/>
</dbReference>
<name>A0A7R7VHT1_ASPCH</name>
<dbReference type="InterPro" id="IPR008978">
    <property type="entry name" value="HSP20-like_chaperone"/>
</dbReference>
<dbReference type="GeneID" id="66979347"/>
<evidence type="ECO:0000256" key="3">
    <source>
        <dbReference type="RuleBase" id="RU003616"/>
    </source>
</evidence>
<feature type="domain" description="SHSP" evidence="5">
    <location>
        <begin position="47"/>
        <end position="216"/>
    </location>
</feature>
<dbReference type="InterPro" id="IPR002068">
    <property type="entry name" value="A-crystallin/Hsp20_dom"/>
</dbReference>
<proteinExistence type="inferred from homology"/>
<dbReference type="CDD" id="cd06464">
    <property type="entry name" value="ACD_sHsps-like"/>
    <property type="match status" value="1"/>
</dbReference>
<dbReference type="SUPFAM" id="SSF49764">
    <property type="entry name" value="HSP20-like chaperones"/>
    <property type="match status" value="1"/>
</dbReference>
<dbReference type="AlphaFoldDB" id="A0A7R7VHT1"/>
<keyword evidence="7" id="KW-1185">Reference proteome</keyword>
<reference evidence="6" key="1">
    <citation type="submission" date="2021-01" db="EMBL/GenBank/DDBJ databases">
        <authorList>
            <consortium name="Aspergillus chevalieri M1 genome sequencing consortium"/>
            <person name="Kazuki M."/>
            <person name="Futagami T."/>
        </authorList>
    </citation>
    <scope>NUCLEOTIDE SEQUENCE</scope>
    <source>
        <strain evidence="6">M1</strain>
    </source>
</reference>
<evidence type="ECO:0000256" key="2">
    <source>
        <dbReference type="PROSITE-ProRule" id="PRU00285"/>
    </source>
</evidence>
<reference evidence="6" key="2">
    <citation type="submission" date="2021-02" db="EMBL/GenBank/DDBJ databases">
        <title>Aspergillus chevalieri M1 genome sequence.</title>
        <authorList>
            <person name="Kadooka C."/>
            <person name="Mori K."/>
            <person name="Futagami T."/>
        </authorList>
    </citation>
    <scope>NUCLEOTIDE SEQUENCE</scope>
    <source>
        <strain evidence="6">M1</strain>
    </source>
</reference>
<dbReference type="KEGG" id="ache:ACHE_20446S"/>
<evidence type="ECO:0000256" key="1">
    <source>
        <dbReference type="ARBA" id="ARBA00023016"/>
    </source>
</evidence>
<sequence>MAFFPHYTTNLSPLFYLLDDDDYDVHRSTYPKHNYNHKQHHNRRQLSPVRYFSPNFDVREVNDAYYLDGELPGVDQNNVDIEFSDPQTLVIKGRVERNYNNLNSMDEENQQKEEQSSETISNKSYQATVENEDEDEANYSSPVATPTYSEKFVAEETQKPAYKYRNSERAVGEFRRVFNLPTRVDQDAVRAILRNGILSLVLPKEPAPKMKKIRIE</sequence>
<organism evidence="6 7">
    <name type="scientific">Aspergillus chevalieri</name>
    <name type="common">Eurotium chevalieri</name>
    <dbReference type="NCBI Taxonomy" id="182096"/>
    <lineage>
        <taxon>Eukaryota</taxon>
        <taxon>Fungi</taxon>
        <taxon>Dikarya</taxon>
        <taxon>Ascomycota</taxon>
        <taxon>Pezizomycotina</taxon>
        <taxon>Eurotiomycetes</taxon>
        <taxon>Eurotiomycetidae</taxon>
        <taxon>Eurotiales</taxon>
        <taxon>Aspergillaceae</taxon>
        <taxon>Aspergillus</taxon>
        <taxon>Aspergillus subgen. Aspergillus</taxon>
    </lineage>
</organism>
<dbReference type="Pfam" id="PF00011">
    <property type="entry name" value="HSP20"/>
    <property type="match status" value="1"/>
</dbReference>
<dbReference type="PROSITE" id="PS01031">
    <property type="entry name" value="SHSP"/>
    <property type="match status" value="1"/>
</dbReference>
<keyword evidence="1" id="KW-0346">Stress response</keyword>
<dbReference type="Gene3D" id="2.60.40.790">
    <property type="match status" value="1"/>
</dbReference>
<evidence type="ECO:0000313" key="6">
    <source>
        <dbReference type="EMBL" id="BCR84988.1"/>
    </source>
</evidence>
<evidence type="ECO:0000259" key="5">
    <source>
        <dbReference type="PROSITE" id="PS01031"/>
    </source>
</evidence>
<evidence type="ECO:0000313" key="7">
    <source>
        <dbReference type="Proteomes" id="UP000637239"/>
    </source>
</evidence>
<accession>A0A7R7VHT1</accession>
<comment type="similarity">
    <text evidence="2 3">Belongs to the small heat shock protein (HSP20) family.</text>
</comment>
<dbReference type="PANTHER" id="PTHR11527">
    <property type="entry name" value="HEAT-SHOCK PROTEIN 20 FAMILY MEMBER"/>
    <property type="match status" value="1"/>
</dbReference>
<gene>
    <name evidence="6" type="ORF">ACHE_20446S</name>
</gene>
<feature type="region of interest" description="Disordered" evidence="4">
    <location>
        <begin position="101"/>
        <end position="143"/>
    </location>
</feature>